<gene>
    <name evidence="1" type="ORF">PITG_12038</name>
</gene>
<dbReference type="HOGENOM" id="CLU_2390787_0_0_1"/>
<keyword evidence="2" id="KW-1185">Reference proteome</keyword>
<dbReference type="AlphaFoldDB" id="D0NHS2"/>
<evidence type="ECO:0000313" key="1">
    <source>
        <dbReference type="EMBL" id="EEY58997.1"/>
    </source>
</evidence>
<dbReference type="RefSeq" id="XP_002901470.1">
    <property type="nucleotide sequence ID" value="XM_002901424.1"/>
</dbReference>
<dbReference type="KEGG" id="pif:PITG_12038"/>
<protein>
    <submittedName>
        <fullName evidence="1">Uncharacterized protein</fullName>
    </submittedName>
</protein>
<dbReference type="InParanoid" id="D0NHS2"/>
<organism evidence="1 2">
    <name type="scientific">Phytophthora infestans (strain T30-4)</name>
    <name type="common">Potato late blight agent</name>
    <dbReference type="NCBI Taxonomy" id="403677"/>
    <lineage>
        <taxon>Eukaryota</taxon>
        <taxon>Sar</taxon>
        <taxon>Stramenopiles</taxon>
        <taxon>Oomycota</taxon>
        <taxon>Peronosporomycetes</taxon>
        <taxon>Peronosporales</taxon>
        <taxon>Peronosporaceae</taxon>
        <taxon>Phytophthora</taxon>
    </lineage>
</organism>
<reference evidence="2" key="1">
    <citation type="journal article" date="2009" name="Nature">
        <title>Genome sequence and analysis of the Irish potato famine pathogen Phytophthora infestans.</title>
        <authorList>
            <consortium name="The Broad Institute Genome Sequencing Platform"/>
            <person name="Haas B.J."/>
            <person name="Kamoun S."/>
            <person name="Zody M.C."/>
            <person name="Jiang R.H."/>
            <person name="Handsaker R.E."/>
            <person name="Cano L.M."/>
            <person name="Grabherr M."/>
            <person name="Kodira C.D."/>
            <person name="Raffaele S."/>
            <person name="Torto-Alalibo T."/>
            <person name="Bozkurt T.O."/>
            <person name="Ah-Fong A.M."/>
            <person name="Alvarado L."/>
            <person name="Anderson V.L."/>
            <person name="Armstrong M.R."/>
            <person name="Avrova A."/>
            <person name="Baxter L."/>
            <person name="Beynon J."/>
            <person name="Boevink P.C."/>
            <person name="Bollmann S.R."/>
            <person name="Bos J.I."/>
            <person name="Bulone V."/>
            <person name="Cai G."/>
            <person name="Cakir C."/>
            <person name="Carrington J.C."/>
            <person name="Chawner M."/>
            <person name="Conti L."/>
            <person name="Costanzo S."/>
            <person name="Ewan R."/>
            <person name="Fahlgren N."/>
            <person name="Fischbach M.A."/>
            <person name="Fugelstad J."/>
            <person name="Gilroy E.M."/>
            <person name="Gnerre S."/>
            <person name="Green P.J."/>
            <person name="Grenville-Briggs L.J."/>
            <person name="Griffith J."/>
            <person name="Grunwald N.J."/>
            <person name="Horn K."/>
            <person name="Horner N.R."/>
            <person name="Hu C.H."/>
            <person name="Huitema E."/>
            <person name="Jeong D.H."/>
            <person name="Jones A.M."/>
            <person name="Jones J.D."/>
            <person name="Jones R.W."/>
            <person name="Karlsson E.K."/>
            <person name="Kunjeti S.G."/>
            <person name="Lamour K."/>
            <person name="Liu Z."/>
            <person name="Ma L."/>
            <person name="Maclean D."/>
            <person name="Chibucos M.C."/>
            <person name="McDonald H."/>
            <person name="McWalters J."/>
            <person name="Meijer H.J."/>
            <person name="Morgan W."/>
            <person name="Morris P.F."/>
            <person name="Munro C.A."/>
            <person name="O'Neill K."/>
            <person name="Ospina-Giraldo M."/>
            <person name="Pinzon A."/>
            <person name="Pritchard L."/>
            <person name="Ramsahoye B."/>
            <person name="Ren Q."/>
            <person name="Restrepo S."/>
            <person name="Roy S."/>
            <person name="Sadanandom A."/>
            <person name="Savidor A."/>
            <person name="Schornack S."/>
            <person name="Schwartz D.C."/>
            <person name="Schumann U.D."/>
            <person name="Schwessinger B."/>
            <person name="Seyer L."/>
            <person name="Sharpe T."/>
            <person name="Silvar C."/>
            <person name="Song J."/>
            <person name="Studholme D.J."/>
            <person name="Sykes S."/>
            <person name="Thines M."/>
            <person name="van de Vondervoort P.J."/>
            <person name="Phuntumart V."/>
            <person name="Wawra S."/>
            <person name="Weide R."/>
            <person name="Win J."/>
            <person name="Young C."/>
            <person name="Zhou S."/>
            <person name="Fry W."/>
            <person name="Meyers B.C."/>
            <person name="van West P."/>
            <person name="Ristaino J."/>
            <person name="Govers F."/>
            <person name="Birch P.R."/>
            <person name="Whisson S.C."/>
            <person name="Judelson H.S."/>
            <person name="Nusbaum C."/>
        </authorList>
    </citation>
    <scope>NUCLEOTIDE SEQUENCE [LARGE SCALE GENOMIC DNA]</scope>
    <source>
        <strain evidence="2">T30-4</strain>
    </source>
</reference>
<accession>D0NHS2</accession>
<dbReference type="Proteomes" id="UP000006643">
    <property type="component" value="Unassembled WGS sequence"/>
</dbReference>
<evidence type="ECO:0000313" key="2">
    <source>
        <dbReference type="Proteomes" id="UP000006643"/>
    </source>
</evidence>
<name>D0NHS2_PHYIT</name>
<sequence length="94" mass="10338">MVHVHEPCPGEMQLLVHVLQRMQVFKREDPHATGGGDLPRLAVVAVASTSAGLLNVGQFSSQPWPHGTQSLAGIRHASTTTVCRRSFKRKIRQM</sequence>
<proteinExistence type="predicted"/>
<dbReference type="GeneID" id="9471007"/>
<dbReference type="EMBL" id="DS028138">
    <property type="protein sequence ID" value="EEY58997.1"/>
    <property type="molecule type" value="Genomic_DNA"/>
</dbReference>
<dbReference type="VEuPathDB" id="FungiDB:PITG_12038"/>